<accession>A0A1A9VCK1</accession>
<reference evidence="2" key="1">
    <citation type="submission" date="2020-05" db="UniProtKB">
        <authorList>
            <consortium name="EnsemblMetazoa"/>
        </authorList>
    </citation>
    <scope>IDENTIFICATION</scope>
    <source>
        <strain evidence="2">TTRI</strain>
    </source>
</reference>
<evidence type="ECO:0000313" key="2">
    <source>
        <dbReference type="EnsemblMetazoa" id="GAUT032959-PA"/>
    </source>
</evidence>
<dbReference type="AlphaFoldDB" id="A0A1A9VCK1"/>
<proteinExistence type="predicted"/>
<protein>
    <submittedName>
        <fullName evidence="2">Uncharacterized protein</fullName>
    </submittedName>
</protein>
<organism evidence="2 3">
    <name type="scientific">Glossina austeni</name>
    <name type="common">Savannah tsetse fly</name>
    <dbReference type="NCBI Taxonomy" id="7395"/>
    <lineage>
        <taxon>Eukaryota</taxon>
        <taxon>Metazoa</taxon>
        <taxon>Ecdysozoa</taxon>
        <taxon>Arthropoda</taxon>
        <taxon>Hexapoda</taxon>
        <taxon>Insecta</taxon>
        <taxon>Pterygota</taxon>
        <taxon>Neoptera</taxon>
        <taxon>Endopterygota</taxon>
        <taxon>Diptera</taxon>
        <taxon>Brachycera</taxon>
        <taxon>Muscomorpha</taxon>
        <taxon>Hippoboscoidea</taxon>
        <taxon>Glossinidae</taxon>
        <taxon>Glossina</taxon>
    </lineage>
</organism>
<evidence type="ECO:0000256" key="1">
    <source>
        <dbReference type="SAM" id="MobiDB-lite"/>
    </source>
</evidence>
<evidence type="ECO:0000313" key="3">
    <source>
        <dbReference type="Proteomes" id="UP000078200"/>
    </source>
</evidence>
<feature type="region of interest" description="Disordered" evidence="1">
    <location>
        <begin position="143"/>
        <end position="168"/>
    </location>
</feature>
<dbReference type="Proteomes" id="UP000078200">
    <property type="component" value="Unassembled WGS sequence"/>
</dbReference>
<name>A0A1A9VCK1_GLOAU</name>
<feature type="compositionally biased region" description="Basic and acidic residues" evidence="1">
    <location>
        <begin position="155"/>
        <end position="164"/>
    </location>
</feature>
<sequence length="476" mass="53835">MEESRVTASRNLKFAISHVFEASMLIKDTWIHLEDASVGPDLMPYAFEMTKIANELFVISRSIVDPVRFTEERIQTRSPVTSISDTATVQILSEAPPNPNNSGQNQMMANREVQKSPEAHISNQEQNETRDNIEVKTLEDAQLHSRNQEQNQTKGDLKIQKLEDSQPEQKQIKNIEAKNLTDVNPHAGVQQDNPVKAVQRGHNLQSGQKVVDNPQEKQIKHNLGGQNLEDSQRVLVNSNQKQIKNKEAQNFTNADPHAGRQQENQLKAELGGQNLQSGQTVFAKPQQKQIEHSLGGQIGQQQKQIATNLGGRLDVGNLQQNQVNKNMWTQHLHIGQPSVFGNSLEKQIKLNWGGQTSQQQNQIITNVPGQNNQLGHPDFGNQQQMLAMLKLQLQNLDNRQSQIATQQKKPALCSAYNLVSKMQILKIVLYFDRSDVFSTLENNNRRRQTLKYIKLHEKDEEGPLEPSTDVDFGFWV</sequence>
<keyword evidence="3" id="KW-1185">Reference proteome</keyword>
<dbReference type="VEuPathDB" id="VectorBase:GAUT032959"/>
<dbReference type="EnsemblMetazoa" id="GAUT032959-RA">
    <property type="protein sequence ID" value="GAUT032959-PA"/>
    <property type="gene ID" value="GAUT032959"/>
</dbReference>